<comment type="caution">
    <text evidence="1">The sequence shown here is derived from an EMBL/GenBank/DDBJ whole genome shotgun (WGS) entry which is preliminary data.</text>
</comment>
<keyword evidence="2" id="KW-1185">Reference proteome</keyword>
<reference evidence="1 2" key="1">
    <citation type="submission" date="2023-12" db="EMBL/GenBank/DDBJ databases">
        <title>Baltic Sea Cyanobacteria.</title>
        <authorList>
            <person name="Delbaje E."/>
            <person name="Fewer D.P."/>
            <person name="Shishido T.K."/>
        </authorList>
    </citation>
    <scope>NUCLEOTIDE SEQUENCE [LARGE SCALE GENOMIC DNA]</scope>
    <source>
        <strain evidence="1 2">UHCC 0060</strain>
    </source>
</reference>
<name>A0ABU5UK43_NODSP</name>
<dbReference type="RefSeq" id="WP_157133641.1">
    <property type="nucleotide sequence ID" value="NZ_JAYGHK010000002.1"/>
</dbReference>
<sequence length="50" mass="5759">MELLYKSFRLTNLLNRVVLDLDPLPTPITNRLSVIKANEVSLLVTIKDDY</sequence>
<dbReference type="Proteomes" id="UP001303285">
    <property type="component" value="Unassembled WGS sequence"/>
</dbReference>
<gene>
    <name evidence="1" type="ORF">VB695_00755</name>
</gene>
<evidence type="ECO:0000313" key="1">
    <source>
        <dbReference type="EMBL" id="MEA5606632.1"/>
    </source>
</evidence>
<proteinExistence type="predicted"/>
<organism evidence="1 2">
    <name type="scientific">Nodularia spumigena UHCC 0060</name>
    <dbReference type="NCBI Taxonomy" id="3110300"/>
    <lineage>
        <taxon>Bacteria</taxon>
        <taxon>Bacillati</taxon>
        <taxon>Cyanobacteriota</taxon>
        <taxon>Cyanophyceae</taxon>
        <taxon>Nostocales</taxon>
        <taxon>Nodulariaceae</taxon>
        <taxon>Nodularia</taxon>
    </lineage>
</organism>
<evidence type="ECO:0000313" key="2">
    <source>
        <dbReference type="Proteomes" id="UP001303285"/>
    </source>
</evidence>
<dbReference type="GeneID" id="78019969"/>
<dbReference type="EMBL" id="JAYGHK010000002">
    <property type="protein sequence ID" value="MEA5606632.1"/>
    <property type="molecule type" value="Genomic_DNA"/>
</dbReference>
<accession>A0ABU5UK43</accession>
<protein>
    <submittedName>
        <fullName evidence="1">Uncharacterized protein</fullName>
    </submittedName>
</protein>